<evidence type="ECO:0000256" key="2">
    <source>
        <dbReference type="ARBA" id="ARBA00022491"/>
    </source>
</evidence>
<keyword evidence="14" id="KW-1185">Reference proteome</keyword>
<evidence type="ECO:0000256" key="7">
    <source>
        <dbReference type="ARBA" id="ARBA00022980"/>
    </source>
</evidence>
<keyword evidence="7 11" id="KW-0689">Ribosomal protein</keyword>
<evidence type="ECO:0000256" key="11">
    <source>
        <dbReference type="HAMAP-Rule" id="MF_01318"/>
    </source>
</evidence>
<dbReference type="Gene3D" id="3.40.50.790">
    <property type="match status" value="1"/>
</dbReference>
<dbReference type="GO" id="GO:0000049">
    <property type="term" value="F:tRNA binding"/>
    <property type="evidence" value="ECO:0007669"/>
    <property type="project" value="UniProtKB-KW"/>
</dbReference>
<dbReference type="Gene3D" id="3.30.190.20">
    <property type="match status" value="1"/>
</dbReference>
<accession>A0A346DZZ9</accession>
<dbReference type="GO" id="GO:0006417">
    <property type="term" value="P:regulation of translation"/>
    <property type="evidence" value="ECO:0007669"/>
    <property type="project" value="UniProtKB-KW"/>
</dbReference>
<evidence type="ECO:0000256" key="4">
    <source>
        <dbReference type="ARBA" id="ARBA00022730"/>
    </source>
</evidence>
<dbReference type="Pfam" id="PF00687">
    <property type="entry name" value="Ribosomal_L1"/>
    <property type="match status" value="1"/>
</dbReference>
<evidence type="ECO:0000256" key="1">
    <source>
        <dbReference type="ARBA" id="ARBA00010531"/>
    </source>
</evidence>
<dbReference type="PROSITE" id="PS01199">
    <property type="entry name" value="RIBOSOMAL_L1"/>
    <property type="match status" value="1"/>
</dbReference>
<evidence type="ECO:0000256" key="12">
    <source>
        <dbReference type="RuleBase" id="RU000659"/>
    </source>
</evidence>
<sequence>MNKVMIIISKRRKYMLKDNFLKFKLHSFDKVIISIQKYQSLNFIESVDVSVNLGININKPDQHVSGMVVLPYGTGRNVKIIVFTKDIDNLLLKELSVDMIGMEDLVYKIKNGFKDFNLVIATPESMSMVGTLGSILGPKGLMPNPKLGTVTNNIVKAVKDAKSGQIRFCNDKNGIIHSMIGKVNFDVFKIKENLRIFLLSLIKFKPISFKGLYIKKITISSTMGLGYPIKYNDFLS</sequence>
<protein>
    <recommendedName>
        <fullName evidence="9 11">Large ribosomal subunit protein uL1</fullName>
    </recommendedName>
</protein>
<evidence type="ECO:0000256" key="6">
    <source>
        <dbReference type="ARBA" id="ARBA00022884"/>
    </source>
</evidence>
<name>A0A346DZZ9_9ENTR</name>
<comment type="similarity">
    <text evidence="1 11 12">Belongs to the universal ribosomal protein uL1 family.</text>
</comment>
<evidence type="ECO:0000256" key="5">
    <source>
        <dbReference type="ARBA" id="ARBA00022845"/>
    </source>
</evidence>
<dbReference type="HAMAP" id="MF_01318_B">
    <property type="entry name" value="Ribosomal_uL1_B"/>
    <property type="match status" value="1"/>
</dbReference>
<dbReference type="PANTHER" id="PTHR36427">
    <property type="entry name" value="54S RIBOSOMAL PROTEIN L1, MITOCHONDRIAL"/>
    <property type="match status" value="1"/>
</dbReference>
<keyword evidence="3 11" id="KW-0820">tRNA-binding</keyword>
<dbReference type="InterPro" id="IPR023674">
    <property type="entry name" value="Ribosomal_uL1-like"/>
</dbReference>
<organism evidence="13 14">
    <name type="scientific">Candidatus Purcelliella pentastirinorum</name>
    <dbReference type="NCBI Taxonomy" id="472834"/>
    <lineage>
        <taxon>Bacteria</taxon>
        <taxon>Pseudomonadati</taxon>
        <taxon>Pseudomonadota</taxon>
        <taxon>Gammaproteobacteria</taxon>
        <taxon>Enterobacterales</taxon>
        <taxon>Enterobacteriaceae</taxon>
        <taxon>Candidatus Purcelliella</taxon>
    </lineage>
</organism>
<comment type="function">
    <text evidence="10 11">Protein L1 is also a translational repressor protein, it controls the translation of the L11 operon by binding to its mRNA.</text>
</comment>
<dbReference type="AlphaFoldDB" id="A0A346DZZ9"/>
<dbReference type="GO" id="GO:0003735">
    <property type="term" value="F:structural constituent of ribosome"/>
    <property type="evidence" value="ECO:0007669"/>
    <property type="project" value="InterPro"/>
</dbReference>
<dbReference type="PANTHER" id="PTHR36427:SF3">
    <property type="entry name" value="LARGE RIBOSOMAL SUBUNIT PROTEIN UL1M"/>
    <property type="match status" value="1"/>
</dbReference>
<dbReference type="InterPro" id="IPR028364">
    <property type="entry name" value="Ribosomal_uL1/biogenesis"/>
</dbReference>
<dbReference type="InterPro" id="IPR002143">
    <property type="entry name" value="Ribosomal_uL1"/>
</dbReference>
<dbReference type="Proteomes" id="UP000256856">
    <property type="component" value="Chromosome"/>
</dbReference>
<keyword evidence="4 11" id="KW-0699">rRNA-binding</keyword>
<keyword evidence="5 11" id="KW-0810">Translation regulation</keyword>
<keyword evidence="8 11" id="KW-0687">Ribonucleoprotein</keyword>
<dbReference type="CDD" id="cd00403">
    <property type="entry name" value="Ribosomal_L1"/>
    <property type="match status" value="1"/>
</dbReference>
<dbReference type="InterPro" id="IPR023673">
    <property type="entry name" value="Ribosomal_uL1_CS"/>
</dbReference>
<dbReference type="InterPro" id="IPR005878">
    <property type="entry name" value="Ribosom_uL1_bac-type"/>
</dbReference>
<dbReference type="NCBIfam" id="TIGR01169">
    <property type="entry name" value="rplA_bact"/>
    <property type="match status" value="1"/>
</dbReference>
<proteinExistence type="inferred from homology"/>
<dbReference type="KEGG" id="ppet:C9I82_346"/>
<dbReference type="PIRSF" id="PIRSF002155">
    <property type="entry name" value="Ribosomal_L1"/>
    <property type="match status" value="1"/>
</dbReference>
<dbReference type="FunFam" id="3.40.50.790:FF:000001">
    <property type="entry name" value="50S ribosomal protein L1"/>
    <property type="match status" value="1"/>
</dbReference>
<comment type="function">
    <text evidence="11">Binds directly to 23S rRNA. The L1 stalk is quite mobile in the ribosome, and is involved in E site tRNA release.</text>
</comment>
<dbReference type="InterPro" id="IPR016095">
    <property type="entry name" value="Ribosomal_uL1_3-a/b-sand"/>
</dbReference>
<dbReference type="SUPFAM" id="SSF56808">
    <property type="entry name" value="Ribosomal protein L1"/>
    <property type="match status" value="1"/>
</dbReference>
<evidence type="ECO:0000256" key="9">
    <source>
        <dbReference type="ARBA" id="ARBA00035241"/>
    </source>
</evidence>
<keyword evidence="2 11" id="KW-0678">Repressor</keyword>
<evidence type="ECO:0000313" key="13">
    <source>
        <dbReference type="EMBL" id="AXN02304.1"/>
    </source>
</evidence>
<evidence type="ECO:0000256" key="3">
    <source>
        <dbReference type="ARBA" id="ARBA00022555"/>
    </source>
</evidence>
<keyword evidence="6 11" id="KW-0694">RNA-binding</keyword>
<comment type="subunit">
    <text evidence="11">Part of the 50S ribosomal subunit.</text>
</comment>
<evidence type="ECO:0000313" key="14">
    <source>
        <dbReference type="Proteomes" id="UP000256856"/>
    </source>
</evidence>
<dbReference type="GO" id="GO:0006412">
    <property type="term" value="P:translation"/>
    <property type="evidence" value="ECO:0007669"/>
    <property type="project" value="UniProtKB-UniRule"/>
</dbReference>
<evidence type="ECO:0000256" key="10">
    <source>
        <dbReference type="ARBA" id="ARBA00059110"/>
    </source>
</evidence>
<dbReference type="EMBL" id="CP028374">
    <property type="protein sequence ID" value="AXN02304.1"/>
    <property type="molecule type" value="Genomic_DNA"/>
</dbReference>
<evidence type="ECO:0000256" key="8">
    <source>
        <dbReference type="ARBA" id="ARBA00023274"/>
    </source>
</evidence>
<dbReference type="GO" id="GO:0022625">
    <property type="term" value="C:cytosolic large ribosomal subunit"/>
    <property type="evidence" value="ECO:0007669"/>
    <property type="project" value="TreeGrafter"/>
</dbReference>
<reference evidence="13 14" key="1">
    <citation type="submission" date="2018-03" db="EMBL/GenBank/DDBJ databases">
        <title>A parallel universe: an anciently diverged bacterial symbiosis in a Hawaiian planthopper (Hemiptera: Cixiidae) reveals rearranged nutritional responsibilities.</title>
        <authorList>
            <person name="Bennett G."/>
            <person name="Mao M."/>
        </authorList>
    </citation>
    <scope>NUCLEOTIDE SEQUENCE [LARGE SCALE GENOMIC DNA]</scope>
    <source>
        <strain evidence="13 14">OLIH</strain>
    </source>
</reference>
<dbReference type="GO" id="GO:0019843">
    <property type="term" value="F:rRNA binding"/>
    <property type="evidence" value="ECO:0007669"/>
    <property type="project" value="UniProtKB-UniRule"/>
</dbReference>
<gene>
    <name evidence="11" type="primary">rplA</name>
    <name evidence="13" type="ORF">C9I82_346</name>
</gene>